<dbReference type="PROSITE" id="PS50076">
    <property type="entry name" value="DNAJ_2"/>
    <property type="match status" value="1"/>
</dbReference>
<dbReference type="SMART" id="SM00271">
    <property type="entry name" value="DnaJ"/>
    <property type="match status" value="1"/>
</dbReference>
<dbReference type="FunFam" id="2.60.260.20:FF:000002">
    <property type="entry name" value="Dnaj homolog subfamily b member"/>
    <property type="match status" value="1"/>
</dbReference>
<keyword evidence="3 10" id="KW-0479">Metal-binding</keyword>
<dbReference type="GO" id="GO:0071586">
    <property type="term" value="P:CAAX-box protein processing"/>
    <property type="evidence" value="ECO:0007669"/>
    <property type="project" value="InterPro"/>
</dbReference>
<dbReference type="InterPro" id="IPR018253">
    <property type="entry name" value="DnaJ_domain_CS"/>
</dbReference>
<evidence type="ECO:0000256" key="6">
    <source>
        <dbReference type="ARBA" id="ARBA00023049"/>
    </source>
</evidence>
<dbReference type="Gene3D" id="1.10.287.110">
    <property type="entry name" value="DnaJ domain"/>
    <property type="match status" value="1"/>
</dbReference>
<evidence type="ECO:0000256" key="2">
    <source>
        <dbReference type="ARBA" id="ARBA00022670"/>
    </source>
</evidence>
<dbReference type="CDD" id="cd07343">
    <property type="entry name" value="M48A_Zmpste24p_like"/>
    <property type="match status" value="1"/>
</dbReference>
<feature type="binding site" evidence="10">
    <location>
        <position position="510"/>
    </location>
    <ligand>
        <name>Zn(2+)</name>
        <dbReference type="ChEBI" id="CHEBI:29105"/>
        <note>catalytic</note>
    </ligand>
</feature>
<feature type="binding site" evidence="10">
    <location>
        <position position="506"/>
    </location>
    <ligand>
        <name>Zn(2+)</name>
        <dbReference type="ChEBI" id="CHEBI:29105"/>
        <note>catalytic</note>
    </ligand>
</feature>
<dbReference type="Gene3D" id="3.30.2010.10">
    <property type="entry name" value="Metalloproteases ('zincins'), catalytic domain"/>
    <property type="match status" value="1"/>
</dbReference>
<feature type="active site" evidence="9">
    <location>
        <position position="507"/>
    </location>
</feature>
<keyword evidence="6" id="KW-0482">Metalloprotease</keyword>
<dbReference type="EMBL" id="KL367570">
    <property type="protein sequence ID" value="KFD63613.1"/>
    <property type="molecule type" value="Genomic_DNA"/>
</dbReference>
<dbReference type="PROSITE" id="PS00636">
    <property type="entry name" value="DNAJ_1"/>
    <property type="match status" value="1"/>
</dbReference>
<evidence type="ECO:0000256" key="10">
    <source>
        <dbReference type="PIRSR" id="PIRSR627057-2"/>
    </source>
</evidence>
<feature type="transmembrane region" description="Helical" evidence="11">
    <location>
        <begin position="379"/>
        <end position="399"/>
    </location>
</feature>
<feature type="transmembrane region" description="Helical" evidence="11">
    <location>
        <begin position="518"/>
        <end position="537"/>
    </location>
</feature>
<feature type="domain" description="J" evidence="12">
    <location>
        <begin position="4"/>
        <end position="68"/>
    </location>
</feature>
<feature type="transmembrane region" description="Helical" evidence="11">
    <location>
        <begin position="306"/>
        <end position="333"/>
    </location>
</feature>
<dbReference type="CDD" id="cd10747">
    <property type="entry name" value="DnaJ_C"/>
    <property type="match status" value="1"/>
</dbReference>
<keyword evidence="4" id="KW-0378">Hydrolase</keyword>
<evidence type="ECO:0000259" key="12">
    <source>
        <dbReference type="PROSITE" id="PS50076"/>
    </source>
</evidence>
<evidence type="ECO:0000313" key="13">
    <source>
        <dbReference type="EMBL" id="KFD63613.1"/>
    </source>
</evidence>
<dbReference type="InterPro" id="IPR027057">
    <property type="entry name" value="CAXX_Prtase_1"/>
</dbReference>
<dbReference type="GO" id="GO:0046872">
    <property type="term" value="F:metal ion binding"/>
    <property type="evidence" value="ECO:0007669"/>
    <property type="project" value="UniProtKB-KW"/>
</dbReference>
<evidence type="ECO:0000256" key="4">
    <source>
        <dbReference type="ARBA" id="ARBA00022801"/>
    </source>
</evidence>
<dbReference type="SUPFAM" id="SSF49493">
    <property type="entry name" value="HSP40/DnaJ peptide-binding domain"/>
    <property type="match status" value="2"/>
</dbReference>
<dbReference type="PRINTS" id="PR00625">
    <property type="entry name" value="JDOMAIN"/>
</dbReference>
<evidence type="ECO:0000256" key="5">
    <source>
        <dbReference type="ARBA" id="ARBA00022833"/>
    </source>
</evidence>
<sequence>MGKDYYKVLGIDRNATEEEIKKAYRKLALKFHPDKNKSPDAEARFKEIAEAYDVLGDQKKKDIYDRQGEEGLDGMFGFAQQPSAAGAHTFAFNVDARKIFNDFFGTEDPYTAFFATMGDPGRHSGMGTHIFSMGGDLGHRDARSNVPKDPPLVHDLFVSLEDINKGCTKRLRVTRQTLHPDGRSHAEDKFLTVEVKPGWKAGTKITFPQEGDQFPNRVPADIVFVVKDKPHHLFRRDGSDIVYTVTLPLRDALCGVTVNVPTLEQGKTFTLELKEVLILLFDLIPALWKLAGVVCLKIGLTGEIYHSVWIVVLSMIISSLLEVPWSFIQVFVIEEKHGFNKQTVPFFIKDTIKQLLLSVVIVSPIIATLVWLLKRQSEYDVLVTGIYLSVIGFVLMTIYPEVIAPLFDKYTLLPDGELKEEIEKLSARISYPLKKIFIVEGSKRSSHSNAYLYGIWNNKRIVIYDTLLAEHKKCEDASTDKANESNKEKKTAFGMSNEEVLAVVGHEIGHWKLWHNTYNIIIMEVSLFAQLAAFAWLYKQPILYNAFGFYDEYPVVIGLLVILQFILAPITDILSVMLVALTRRMEFAADKFSAKLGLAKWMKSALVKLSRDNLIFPVDDWLYSAWYHSHPSVPERLHALSKFD</sequence>
<dbReference type="PANTHER" id="PTHR10120">
    <property type="entry name" value="CAAX PRENYL PROTEASE 1"/>
    <property type="match status" value="1"/>
</dbReference>
<dbReference type="GO" id="GO:0051082">
    <property type="term" value="F:unfolded protein binding"/>
    <property type="evidence" value="ECO:0007669"/>
    <property type="project" value="InterPro"/>
</dbReference>
<dbReference type="Proteomes" id="UP000030758">
    <property type="component" value="Unassembled WGS sequence"/>
</dbReference>
<dbReference type="SUPFAM" id="SSF46565">
    <property type="entry name" value="Chaperone J-domain"/>
    <property type="match status" value="1"/>
</dbReference>
<dbReference type="InterPro" id="IPR008971">
    <property type="entry name" value="HSP40/DnaJ_pept-bd"/>
</dbReference>
<accession>A0A085N2B7</accession>
<dbReference type="InterPro" id="IPR001623">
    <property type="entry name" value="DnaJ_domain"/>
</dbReference>
<dbReference type="InterPro" id="IPR036869">
    <property type="entry name" value="J_dom_sf"/>
</dbReference>
<evidence type="ECO:0000256" key="1">
    <source>
        <dbReference type="ARBA" id="ARBA00012336"/>
    </source>
</evidence>
<dbReference type="Gene3D" id="2.60.260.20">
    <property type="entry name" value="Urease metallochaperone UreE, N-terminal domain"/>
    <property type="match status" value="2"/>
</dbReference>
<feature type="transmembrane region" description="Helical" evidence="11">
    <location>
        <begin position="354"/>
        <end position="373"/>
    </location>
</feature>
<dbReference type="Pfam" id="PF16491">
    <property type="entry name" value="Peptidase_M48_N"/>
    <property type="match status" value="1"/>
</dbReference>
<gene>
    <name evidence="13" type="ORF">M514_02050</name>
</gene>
<dbReference type="InterPro" id="IPR002939">
    <property type="entry name" value="DnaJ_C"/>
</dbReference>
<dbReference type="CDD" id="cd06257">
    <property type="entry name" value="DnaJ"/>
    <property type="match status" value="1"/>
</dbReference>
<dbReference type="GO" id="GO:0004222">
    <property type="term" value="F:metalloendopeptidase activity"/>
    <property type="evidence" value="ECO:0007669"/>
    <property type="project" value="InterPro"/>
</dbReference>
<evidence type="ECO:0000256" key="3">
    <source>
        <dbReference type="ARBA" id="ARBA00022723"/>
    </source>
</evidence>
<evidence type="ECO:0000256" key="11">
    <source>
        <dbReference type="SAM" id="Phobius"/>
    </source>
</evidence>
<dbReference type="EC" id="3.4.24.84" evidence="1"/>
<keyword evidence="11" id="KW-1133">Transmembrane helix</keyword>
<keyword evidence="11" id="KW-0472">Membrane</keyword>
<dbReference type="Pfam" id="PF00226">
    <property type="entry name" value="DnaJ"/>
    <property type="match status" value="1"/>
</dbReference>
<comment type="catalytic activity">
    <reaction evidence="8">
        <text>Hydrolyzes the peptide bond -P2-(S-farnesyl or geranylgeranyl)C-P1'-P2'-P3'-COOH where P1' and P2' are amino acids with aliphatic side chains and P3' is any C-terminal residue.</text>
        <dbReference type="EC" id="3.4.24.84"/>
    </reaction>
</comment>
<keyword evidence="7" id="KW-0143">Chaperone</keyword>
<feature type="transmembrane region" description="Helical" evidence="11">
    <location>
        <begin position="557"/>
        <end position="581"/>
    </location>
</feature>
<evidence type="ECO:0000256" key="9">
    <source>
        <dbReference type="PIRSR" id="PIRSR627057-1"/>
    </source>
</evidence>
<feature type="transmembrane region" description="Helical" evidence="11">
    <location>
        <begin position="276"/>
        <end position="300"/>
    </location>
</feature>
<dbReference type="AlphaFoldDB" id="A0A085N2B7"/>
<organism evidence="13">
    <name type="scientific">Trichuris suis</name>
    <name type="common">pig whipworm</name>
    <dbReference type="NCBI Taxonomy" id="68888"/>
    <lineage>
        <taxon>Eukaryota</taxon>
        <taxon>Metazoa</taxon>
        <taxon>Ecdysozoa</taxon>
        <taxon>Nematoda</taxon>
        <taxon>Enoplea</taxon>
        <taxon>Dorylaimia</taxon>
        <taxon>Trichinellida</taxon>
        <taxon>Trichuridae</taxon>
        <taxon>Trichuris</taxon>
    </lineage>
</organism>
<keyword evidence="2" id="KW-0645">Protease</keyword>
<keyword evidence="11" id="KW-0812">Transmembrane</keyword>
<comment type="cofactor">
    <cofactor evidence="10">
        <name>Zn(2+)</name>
        <dbReference type="ChEBI" id="CHEBI:29105"/>
    </cofactor>
    <text evidence="10">Binds 1 zinc ion per subunit.</text>
</comment>
<name>A0A085N2B7_9BILA</name>
<feature type="binding site" evidence="10">
    <location>
        <position position="586"/>
    </location>
    <ligand>
        <name>Zn(2+)</name>
        <dbReference type="ChEBI" id="CHEBI:29105"/>
        <note>catalytic</note>
    </ligand>
</feature>
<evidence type="ECO:0000256" key="7">
    <source>
        <dbReference type="ARBA" id="ARBA00023186"/>
    </source>
</evidence>
<keyword evidence="5 10" id="KW-0862">Zinc</keyword>
<evidence type="ECO:0000256" key="8">
    <source>
        <dbReference type="ARBA" id="ARBA00044456"/>
    </source>
</evidence>
<dbReference type="Pfam" id="PF01435">
    <property type="entry name" value="Peptidase_M48"/>
    <property type="match status" value="1"/>
</dbReference>
<feature type="active site" description="Proton donor" evidence="9">
    <location>
        <position position="590"/>
    </location>
</feature>
<dbReference type="Pfam" id="PF01556">
    <property type="entry name" value="DnaJ_C"/>
    <property type="match status" value="1"/>
</dbReference>
<reference evidence="13" key="1">
    <citation type="journal article" date="2014" name="Nat. Genet.">
        <title>Genome and transcriptome of the porcine whipworm Trichuris suis.</title>
        <authorList>
            <person name="Jex A.R."/>
            <person name="Nejsum P."/>
            <person name="Schwarz E.M."/>
            <person name="Hu L."/>
            <person name="Young N.D."/>
            <person name="Hall R.S."/>
            <person name="Korhonen P.K."/>
            <person name="Liao S."/>
            <person name="Thamsborg S."/>
            <person name="Xia J."/>
            <person name="Xu P."/>
            <person name="Wang S."/>
            <person name="Scheerlinck J.P."/>
            <person name="Hofmann A."/>
            <person name="Sternberg P.W."/>
            <person name="Wang J."/>
            <person name="Gasser R.B."/>
        </authorList>
    </citation>
    <scope>NUCLEOTIDE SEQUENCE [LARGE SCALE GENOMIC DNA]</scope>
    <source>
        <strain evidence="13">DCEP-RM93F</strain>
    </source>
</reference>
<protein>
    <recommendedName>
        <fullName evidence="1">Ste24 endopeptidase</fullName>
        <ecNumber evidence="1">3.4.24.84</ecNumber>
    </recommendedName>
</protein>
<dbReference type="InterPro" id="IPR001915">
    <property type="entry name" value="Peptidase_M48"/>
</dbReference>
<proteinExistence type="predicted"/>
<dbReference type="GO" id="GO:0006457">
    <property type="term" value="P:protein folding"/>
    <property type="evidence" value="ECO:0007669"/>
    <property type="project" value="InterPro"/>
</dbReference>
<dbReference type="InterPro" id="IPR032456">
    <property type="entry name" value="Peptidase_M48_N"/>
</dbReference>